<dbReference type="Proteomes" id="UP000006906">
    <property type="component" value="Chromosome 6"/>
</dbReference>
<evidence type="ECO:0000313" key="3">
    <source>
        <dbReference type="EMBL" id="PNW81992.1"/>
    </source>
</evidence>
<dbReference type="KEGG" id="cre:CHLRE_06g269250v5"/>
<evidence type="ECO:0000313" key="4">
    <source>
        <dbReference type="Proteomes" id="UP000006906"/>
    </source>
</evidence>
<feature type="region of interest" description="Disordered" evidence="1">
    <location>
        <begin position="213"/>
        <end position="240"/>
    </location>
</feature>
<feature type="domain" description="Methyltransferase FkbM" evidence="2">
    <location>
        <begin position="291"/>
        <end position="342"/>
    </location>
</feature>
<dbReference type="InterPro" id="IPR052514">
    <property type="entry name" value="SAM-dependent_MTase"/>
</dbReference>
<proteinExistence type="predicted"/>
<dbReference type="PANTHER" id="PTHR34203:SF13">
    <property type="entry name" value="EXPRESSED PROTEIN"/>
    <property type="match status" value="1"/>
</dbReference>
<dbReference type="GeneID" id="5721877"/>
<sequence length="417" mass="43635">MLACHLSGAIAPTPCLHRAPCPTTVKVPQHPLGRSCPGPRIAATSRSSAGASTVGNAPAIKLPNGLVLRHFTADELQFLYREIYEDRVYLKHGVALRPGDTVVDVGANTGLFTMQACEAVGPAGRVVSLEPLPATHALLAANVAAHSAWCAERDVQACRPTLLACGAGPPGQREAVFTTYSDSASGWSTMTPDDEEVRANMRSYILSLLEGRDARGSSSNNSNSNSSSSSTAGSGSRVADVERSAIPEPVLARVGRALWRLPPLRPLLRWLAGAVVERMLAGQRTWACPLVALGALMREQGLERVDLLKVDVERAELQVLSGLAPEDWARVRQVVMEVHDLPRAVEAATAAGAAAGAGAGADAAVAPADVATEGAAARGQLQRVQAVLAAAGFSHVVCEQEAGLEGTSIYNLYARRG</sequence>
<dbReference type="SUPFAM" id="SSF53335">
    <property type="entry name" value="S-adenosyl-L-methionine-dependent methyltransferases"/>
    <property type="match status" value="2"/>
</dbReference>
<reference evidence="3 4" key="1">
    <citation type="journal article" date="2007" name="Science">
        <title>The Chlamydomonas genome reveals the evolution of key animal and plant functions.</title>
        <authorList>
            <person name="Merchant S.S."/>
            <person name="Prochnik S.E."/>
            <person name="Vallon O."/>
            <person name="Harris E.H."/>
            <person name="Karpowicz S.J."/>
            <person name="Witman G.B."/>
            <person name="Terry A."/>
            <person name="Salamov A."/>
            <person name="Fritz-Laylin L.K."/>
            <person name="Marechal-Drouard L."/>
            <person name="Marshall W.F."/>
            <person name="Qu L.H."/>
            <person name="Nelson D.R."/>
            <person name="Sanderfoot A.A."/>
            <person name="Spalding M.H."/>
            <person name="Kapitonov V.V."/>
            <person name="Ren Q."/>
            <person name="Ferris P."/>
            <person name="Lindquist E."/>
            <person name="Shapiro H."/>
            <person name="Lucas S.M."/>
            <person name="Grimwood J."/>
            <person name="Schmutz J."/>
            <person name="Cardol P."/>
            <person name="Cerutti H."/>
            <person name="Chanfreau G."/>
            <person name="Chen C.L."/>
            <person name="Cognat V."/>
            <person name="Croft M.T."/>
            <person name="Dent R."/>
            <person name="Dutcher S."/>
            <person name="Fernandez E."/>
            <person name="Fukuzawa H."/>
            <person name="Gonzalez-Ballester D."/>
            <person name="Gonzalez-Halphen D."/>
            <person name="Hallmann A."/>
            <person name="Hanikenne M."/>
            <person name="Hippler M."/>
            <person name="Inwood W."/>
            <person name="Jabbari K."/>
            <person name="Kalanon M."/>
            <person name="Kuras R."/>
            <person name="Lefebvre P.A."/>
            <person name="Lemaire S.D."/>
            <person name="Lobanov A.V."/>
            <person name="Lohr M."/>
            <person name="Manuell A."/>
            <person name="Meier I."/>
            <person name="Mets L."/>
            <person name="Mittag M."/>
            <person name="Mittelmeier T."/>
            <person name="Moroney J.V."/>
            <person name="Moseley J."/>
            <person name="Napoli C."/>
            <person name="Nedelcu A.M."/>
            <person name="Niyogi K."/>
            <person name="Novoselov S.V."/>
            <person name="Paulsen I.T."/>
            <person name="Pazour G."/>
            <person name="Purton S."/>
            <person name="Ral J.P."/>
            <person name="Riano-Pachon D.M."/>
            <person name="Riekhof W."/>
            <person name="Rymarquis L."/>
            <person name="Schroda M."/>
            <person name="Stern D."/>
            <person name="Umen J."/>
            <person name="Willows R."/>
            <person name="Wilson N."/>
            <person name="Zimmer S.L."/>
            <person name="Allmer J."/>
            <person name="Balk J."/>
            <person name="Bisova K."/>
            <person name="Chen C.J."/>
            <person name="Elias M."/>
            <person name="Gendler K."/>
            <person name="Hauser C."/>
            <person name="Lamb M.R."/>
            <person name="Ledford H."/>
            <person name="Long J.C."/>
            <person name="Minagawa J."/>
            <person name="Page M.D."/>
            <person name="Pan J."/>
            <person name="Pootakham W."/>
            <person name="Roje S."/>
            <person name="Rose A."/>
            <person name="Stahlberg E."/>
            <person name="Terauchi A.M."/>
            <person name="Yang P."/>
            <person name="Ball S."/>
            <person name="Bowler C."/>
            <person name="Dieckmann C.L."/>
            <person name="Gladyshev V.N."/>
            <person name="Green P."/>
            <person name="Jorgensen R."/>
            <person name="Mayfield S."/>
            <person name="Mueller-Roeber B."/>
            <person name="Rajamani S."/>
            <person name="Sayre R.T."/>
            <person name="Brokstein P."/>
            <person name="Dubchak I."/>
            <person name="Goodstein D."/>
            <person name="Hornick L."/>
            <person name="Huang Y.W."/>
            <person name="Jhaveri J."/>
            <person name="Luo Y."/>
            <person name="Martinez D."/>
            <person name="Ngau W.C."/>
            <person name="Otillar B."/>
            <person name="Poliakov A."/>
            <person name="Porter A."/>
            <person name="Szajkowski L."/>
            <person name="Werner G."/>
            <person name="Zhou K."/>
            <person name="Grigoriev I.V."/>
            <person name="Rokhsar D.S."/>
            <person name="Grossman A.R."/>
        </authorList>
    </citation>
    <scope>NUCLEOTIDE SEQUENCE [LARGE SCALE GENOMIC DNA]</scope>
    <source>
        <strain evidence="4">CC-503</strain>
    </source>
</reference>
<dbReference type="EMBL" id="CM008967">
    <property type="protein sequence ID" value="PNW81992.1"/>
    <property type="molecule type" value="Genomic_DNA"/>
</dbReference>
<feature type="compositionally biased region" description="Low complexity" evidence="1">
    <location>
        <begin position="217"/>
        <end position="230"/>
    </location>
</feature>
<name>A0A2K3DN99_CHLRE</name>
<dbReference type="RefSeq" id="XP_001696236.2">
    <property type="nucleotide sequence ID" value="XM_001696184.2"/>
</dbReference>
<protein>
    <recommendedName>
        <fullName evidence="2">Methyltransferase FkbM domain-containing protein</fullName>
    </recommendedName>
</protein>
<dbReference type="GO" id="GO:0008171">
    <property type="term" value="F:O-methyltransferase activity"/>
    <property type="evidence" value="ECO:0000318"/>
    <property type="project" value="GO_Central"/>
</dbReference>
<dbReference type="InParanoid" id="A0A2K3DN99"/>
<evidence type="ECO:0000256" key="1">
    <source>
        <dbReference type="SAM" id="MobiDB-lite"/>
    </source>
</evidence>
<dbReference type="NCBIfam" id="TIGR01444">
    <property type="entry name" value="fkbM_fam"/>
    <property type="match status" value="1"/>
</dbReference>
<gene>
    <name evidence="3" type="ORF">CHLRE_06g269250v5</name>
</gene>
<dbReference type="Gene3D" id="3.40.50.150">
    <property type="entry name" value="Vaccinia Virus protein VP39"/>
    <property type="match status" value="1"/>
</dbReference>
<dbReference type="Pfam" id="PF05050">
    <property type="entry name" value="Methyltransf_21"/>
    <property type="match status" value="1"/>
</dbReference>
<dbReference type="InterPro" id="IPR029063">
    <property type="entry name" value="SAM-dependent_MTases_sf"/>
</dbReference>
<dbReference type="PANTHER" id="PTHR34203">
    <property type="entry name" value="METHYLTRANSFERASE, FKBM FAMILY PROTEIN"/>
    <property type="match status" value="1"/>
</dbReference>
<keyword evidence="4" id="KW-1185">Reference proteome</keyword>
<dbReference type="OrthoDB" id="5835829at2759"/>
<evidence type="ECO:0000259" key="2">
    <source>
        <dbReference type="Pfam" id="PF05050"/>
    </source>
</evidence>
<dbReference type="AlphaFoldDB" id="A0A2K3DN99"/>
<dbReference type="InterPro" id="IPR006342">
    <property type="entry name" value="FkbM_mtfrase"/>
</dbReference>
<accession>A0A2K3DN99</accession>
<dbReference type="Gramene" id="PNW81992">
    <property type="protein sequence ID" value="PNW81992"/>
    <property type="gene ID" value="CHLRE_06g269250v5"/>
</dbReference>
<organism evidence="3 4">
    <name type="scientific">Chlamydomonas reinhardtii</name>
    <name type="common">Chlamydomonas smithii</name>
    <dbReference type="NCBI Taxonomy" id="3055"/>
    <lineage>
        <taxon>Eukaryota</taxon>
        <taxon>Viridiplantae</taxon>
        <taxon>Chlorophyta</taxon>
        <taxon>core chlorophytes</taxon>
        <taxon>Chlorophyceae</taxon>
        <taxon>CS clade</taxon>
        <taxon>Chlamydomonadales</taxon>
        <taxon>Chlamydomonadaceae</taxon>
        <taxon>Chlamydomonas</taxon>
    </lineage>
</organism>